<gene>
    <name evidence="1" type="ORF">BTMF_LOCUS7386</name>
</gene>
<reference evidence="3" key="1">
    <citation type="submission" date="2017-02" db="UniProtKB">
        <authorList>
            <consortium name="WormBaseParasite"/>
        </authorList>
    </citation>
    <scope>IDENTIFICATION</scope>
</reference>
<organism evidence="3">
    <name type="scientific">Brugia timori</name>
    <dbReference type="NCBI Taxonomy" id="42155"/>
    <lineage>
        <taxon>Eukaryota</taxon>
        <taxon>Metazoa</taxon>
        <taxon>Ecdysozoa</taxon>
        <taxon>Nematoda</taxon>
        <taxon>Chromadorea</taxon>
        <taxon>Rhabditida</taxon>
        <taxon>Spirurina</taxon>
        <taxon>Spiruromorpha</taxon>
        <taxon>Filarioidea</taxon>
        <taxon>Onchocercidae</taxon>
        <taxon>Brugia</taxon>
    </lineage>
</organism>
<reference evidence="1 2" key="2">
    <citation type="submission" date="2018-11" db="EMBL/GenBank/DDBJ databases">
        <authorList>
            <consortium name="Pathogen Informatics"/>
        </authorList>
    </citation>
    <scope>NUCLEOTIDE SEQUENCE [LARGE SCALE GENOMIC DNA]</scope>
</reference>
<dbReference type="WBParaSite" id="BTMF_0000933501-mRNA-1">
    <property type="protein sequence ID" value="BTMF_0000933501-mRNA-1"/>
    <property type="gene ID" value="BTMF_0000933501"/>
</dbReference>
<evidence type="ECO:0000313" key="2">
    <source>
        <dbReference type="Proteomes" id="UP000280834"/>
    </source>
</evidence>
<accession>A0A0R3QNQ0</accession>
<dbReference type="EMBL" id="UZAG01015921">
    <property type="protein sequence ID" value="VDO24352.1"/>
    <property type="molecule type" value="Genomic_DNA"/>
</dbReference>
<dbReference type="AlphaFoldDB" id="A0A0R3QNQ0"/>
<protein>
    <submittedName>
        <fullName evidence="3">Cytochrome C-type biogenesis protein</fullName>
    </submittedName>
</protein>
<keyword evidence="2" id="KW-1185">Reference proteome</keyword>
<dbReference type="Proteomes" id="UP000280834">
    <property type="component" value="Unassembled WGS sequence"/>
</dbReference>
<sequence>MEYRSSPILNIQGQLVPAQTMFDVIRYQNFLLQKKVF</sequence>
<evidence type="ECO:0000313" key="1">
    <source>
        <dbReference type="EMBL" id="VDO24352.1"/>
    </source>
</evidence>
<evidence type="ECO:0000313" key="3">
    <source>
        <dbReference type="WBParaSite" id="BTMF_0000933501-mRNA-1"/>
    </source>
</evidence>
<name>A0A0R3QNQ0_9BILA</name>
<proteinExistence type="predicted"/>